<name>A0A7J7LSG1_9MAGN</name>
<sequence length="210" mass="23609">MRTWEAKLSAKINLNKIAMSMAVEERDQSLTTNSGSLSNPSLEGDESNNISGYNGKIGKEGTLVESVSVLDDGHITVKEESVRDSMKLTIGNLVVSDIVGPEEHSLEGQLVMEMNMDNRLNHTGKKDEIVPFRHSGPDTNPSTPCKIEIMRDKCSSYCKKRSEASCEVEHIKDESTDGEYQHFVKMIRQLKYEGYIKRSFRVKFLTWATS</sequence>
<dbReference type="Proteomes" id="UP000541444">
    <property type="component" value="Unassembled WGS sequence"/>
</dbReference>
<dbReference type="Pfam" id="PF23380">
    <property type="entry name" value="VIN3_C"/>
    <property type="match status" value="1"/>
</dbReference>
<proteinExistence type="predicted"/>
<dbReference type="AlphaFoldDB" id="A0A7J7LSG1"/>
<feature type="region of interest" description="Disordered" evidence="1">
    <location>
        <begin position="28"/>
        <end position="54"/>
    </location>
</feature>
<dbReference type="PANTHER" id="PTHR46286:SF2">
    <property type="entry name" value="VIN3-LIKE PROTEIN 2"/>
    <property type="match status" value="1"/>
</dbReference>
<accession>A0A7J7LSG1</accession>
<dbReference type="InterPro" id="IPR044514">
    <property type="entry name" value="VIN3-like"/>
</dbReference>
<evidence type="ECO:0000256" key="1">
    <source>
        <dbReference type="SAM" id="MobiDB-lite"/>
    </source>
</evidence>
<dbReference type="GO" id="GO:0040029">
    <property type="term" value="P:epigenetic regulation of gene expression"/>
    <property type="evidence" value="ECO:0007669"/>
    <property type="project" value="InterPro"/>
</dbReference>
<evidence type="ECO:0000313" key="4">
    <source>
        <dbReference type="Proteomes" id="UP000541444"/>
    </source>
</evidence>
<protein>
    <recommendedName>
        <fullName evidence="2">VIN3-like C-terminal domain-containing protein</fullName>
    </recommendedName>
</protein>
<dbReference type="GO" id="GO:0010048">
    <property type="term" value="P:vernalization response"/>
    <property type="evidence" value="ECO:0007669"/>
    <property type="project" value="InterPro"/>
</dbReference>
<dbReference type="OrthoDB" id="600557at2759"/>
<evidence type="ECO:0000313" key="3">
    <source>
        <dbReference type="EMBL" id="KAF6145605.1"/>
    </source>
</evidence>
<dbReference type="EMBL" id="JACGCM010002050">
    <property type="protein sequence ID" value="KAF6145605.1"/>
    <property type="molecule type" value="Genomic_DNA"/>
</dbReference>
<keyword evidence="4" id="KW-1185">Reference proteome</keyword>
<dbReference type="PANTHER" id="PTHR46286">
    <property type="entry name" value="VIN3-LIKE PROTEIN 2-RELATED"/>
    <property type="match status" value="1"/>
</dbReference>
<dbReference type="InterPro" id="IPR056990">
    <property type="entry name" value="VIN3-like_C"/>
</dbReference>
<comment type="caution">
    <text evidence="3">The sequence shown here is derived from an EMBL/GenBank/DDBJ whole genome shotgun (WGS) entry which is preliminary data.</text>
</comment>
<feature type="compositionally biased region" description="Polar residues" evidence="1">
    <location>
        <begin position="29"/>
        <end position="52"/>
    </location>
</feature>
<gene>
    <name evidence="3" type="ORF">GIB67_037638</name>
</gene>
<organism evidence="3 4">
    <name type="scientific">Kingdonia uniflora</name>
    <dbReference type="NCBI Taxonomy" id="39325"/>
    <lineage>
        <taxon>Eukaryota</taxon>
        <taxon>Viridiplantae</taxon>
        <taxon>Streptophyta</taxon>
        <taxon>Embryophyta</taxon>
        <taxon>Tracheophyta</taxon>
        <taxon>Spermatophyta</taxon>
        <taxon>Magnoliopsida</taxon>
        <taxon>Ranunculales</taxon>
        <taxon>Circaeasteraceae</taxon>
        <taxon>Kingdonia</taxon>
    </lineage>
</organism>
<evidence type="ECO:0000259" key="2">
    <source>
        <dbReference type="Pfam" id="PF23380"/>
    </source>
</evidence>
<feature type="domain" description="VIN3-like C-terminal" evidence="2">
    <location>
        <begin position="178"/>
        <end position="207"/>
    </location>
</feature>
<reference evidence="3 4" key="1">
    <citation type="journal article" date="2020" name="IScience">
        <title>Genome Sequencing of the Endangered Kingdonia uniflora (Circaeasteraceae, Ranunculales) Reveals Potential Mechanisms of Evolutionary Specialization.</title>
        <authorList>
            <person name="Sun Y."/>
            <person name="Deng T."/>
            <person name="Zhang A."/>
            <person name="Moore M.J."/>
            <person name="Landis J.B."/>
            <person name="Lin N."/>
            <person name="Zhang H."/>
            <person name="Zhang X."/>
            <person name="Huang J."/>
            <person name="Zhang X."/>
            <person name="Sun H."/>
            <person name="Wang H."/>
        </authorList>
    </citation>
    <scope>NUCLEOTIDE SEQUENCE [LARGE SCALE GENOMIC DNA]</scope>
    <source>
        <strain evidence="3">TB1705</strain>
        <tissue evidence="3">Leaf</tissue>
    </source>
</reference>